<feature type="domain" description="Sacsin/Nov" evidence="2">
    <location>
        <begin position="1532"/>
        <end position="1600"/>
    </location>
</feature>
<accession>A0A8K0IKR1</accession>
<dbReference type="Gene3D" id="3.30.565.10">
    <property type="entry name" value="Histidine kinase-like ATPase, C-terminal domain"/>
    <property type="match status" value="1"/>
</dbReference>
<feature type="domain" description="Sacsin/Nov" evidence="2">
    <location>
        <begin position="19"/>
        <end position="258"/>
    </location>
</feature>
<reference evidence="3" key="2">
    <citation type="submission" date="2019-07" db="EMBL/GenBank/DDBJ databases">
        <authorList>
            <person name="Yang Y."/>
            <person name="Bocs S."/>
            <person name="Baudouin L."/>
        </authorList>
    </citation>
    <scope>NUCLEOTIDE SEQUENCE</scope>
    <source>
        <tissue evidence="3">Spear leaf of Hainan Tall coconut</tissue>
    </source>
</reference>
<evidence type="ECO:0000256" key="1">
    <source>
        <dbReference type="SAM" id="MobiDB-lite"/>
    </source>
</evidence>
<feature type="domain" description="Sacsin/Nov" evidence="2">
    <location>
        <begin position="1391"/>
        <end position="1531"/>
    </location>
</feature>
<evidence type="ECO:0000313" key="3">
    <source>
        <dbReference type="EMBL" id="KAG1361196.1"/>
    </source>
</evidence>
<dbReference type="InterPro" id="IPR058210">
    <property type="entry name" value="SACS/Nov_dom"/>
</dbReference>
<dbReference type="InterPro" id="IPR036890">
    <property type="entry name" value="HATPase_C_sf"/>
</dbReference>
<dbReference type="GO" id="GO:0030544">
    <property type="term" value="F:Hsp70 protein binding"/>
    <property type="evidence" value="ECO:0007669"/>
    <property type="project" value="TreeGrafter"/>
</dbReference>
<reference evidence="3" key="1">
    <citation type="journal article" date="2017" name="Gigascience">
        <title>The genome draft of coconut (Cocos nucifera).</title>
        <authorList>
            <person name="Xiao Y."/>
            <person name="Xu P."/>
            <person name="Fan H."/>
            <person name="Baudouin L."/>
            <person name="Xia W."/>
            <person name="Bocs S."/>
            <person name="Xu J."/>
            <person name="Li Q."/>
            <person name="Guo A."/>
            <person name="Zhou L."/>
            <person name="Li J."/>
            <person name="Wu Y."/>
            <person name="Ma Z."/>
            <person name="Armero A."/>
            <person name="Issali A.E."/>
            <person name="Liu N."/>
            <person name="Peng M."/>
            <person name="Yang Y."/>
        </authorList>
    </citation>
    <scope>NUCLEOTIDE SEQUENCE</scope>
    <source>
        <tissue evidence="3">Spear leaf of Hainan Tall coconut</tissue>
    </source>
</reference>
<dbReference type="Pfam" id="PF25794">
    <property type="entry name" value="SACS"/>
    <property type="match status" value="4"/>
</dbReference>
<feature type="compositionally biased region" description="Low complexity" evidence="1">
    <location>
        <begin position="5172"/>
        <end position="5186"/>
    </location>
</feature>
<evidence type="ECO:0000259" key="2">
    <source>
        <dbReference type="Pfam" id="PF25794"/>
    </source>
</evidence>
<keyword evidence="4" id="KW-1185">Reference proteome</keyword>
<feature type="compositionally biased region" description="Polar residues" evidence="1">
    <location>
        <begin position="3991"/>
        <end position="4012"/>
    </location>
</feature>
<proteinExistence type="predicted"/>
<feature type="compositionally biased region" description="Polar residues" evidence="1">
    <location>
        <begin position="3322"/>
        <end position="3343"/>
    </location>
</feature>
<name>A0A8K0IKR1_COCNU</name>
<dbReference type="EMBL" id="CM017880">
    <property type="protein sequence ID" value="KAG1361196.1"/>
    <property type="molecule type" value="Genomic_DNA"/>
</dbReference>
<sequence>MDPSGAADLSLLEDFGQRVDLTRRIREVLVNYPEGTTVLKELIQNADDAGATRVCLCLDRRTHGAGSLLSGKLAQCQGPALLAYNDAMFTEDDFVSISRIGDSKKQSQAWKTGRFGVGFNSVYHLTDLPSFVSDKYVVLFDPQGAYLPNVSAANPGKRLEYVSSSAISLYKDQFMPYCAFGCDMKGPFHGTLFRFPLRNADQAATSRLSRQAYSEDDISSMFLQLYKEAVFTMLFLKSIVSVEMYVWETGAREPQKIYSCSVRLPNENTAWHRQALARFSSTAKSSSWQTDSFSLEFLSETFSGPNSGKRIDSFFILQAMASASSKIGSFAAIAANDYELHLLPWASVAACISDGLPEDSVLKQGRAFCFLPLPVRTGLSVQVNGYFEVSSNRRSIWYGADMDRGGKLRSDWNRLLLEDVVAPAFNELLLGLGKLLGPTERYYSLWPSGAFEEPWHILIEQIYKVIYSSPVLYSDFEGRRWISPAEAFVHDEEFSQSNDLGKALVLLGMPIVHLPSILVDTMFKYYTNFHLRVVSPVTVRHFLKECKTLVMLNRSFKLVLLEYCISDLVDADVGKHANGLPLLPLANGQFGVITEASQGISCFVCNELEHKLLSVVPDKIIDKNIPADLYCRLSEIARVSGANISYISGQTFLQFFPSFFPAAWKYENRVTWNPDSGATFPTADWFVLFWQYLRDQSYDLSMFREWPILPSTTGYLHKASKFSKLINAEFLSSMMRELLTKVGCKILDVKFGIEHQQLSLYVYDGNAAGILSSIFEAVSSNDNQLKLLFQDFSVDEKNELCRFLLDPKWYHGGSLSDLDIKNCKKLPIFRVYAGAHTHTPQFSDLESFKRYLPPVGIPENLLGGEFILCTSWNEEDILMGYYGIERMRKTTFYKKNVIDRVVKLEPEVRDTVMLSILQDLPQLCLEDSSFKELLKRLTFVPTIHGSLKSPQSLYDPRMDELLALLEESDCFPCSSFQEPGVLDMLLPLGLRTSVSVDTIIQSARQVESLMHKDQLKAYSRGKVLLSYLEVNAVKWLYNMLNDSQSRVNVMFSKVATALRPCDMPMEADLEKFWNELRMICWCPVLVTAPHPALPWPSVSSMVAPPKLVRLQVDMWIVSASTRILDGECSSSALSFSLGWSSPPAGSVIAAQLLELGKNNEIVTDQALRQELALTMPKVYSLLTNLIGSDEMDIVKAVLEGCRWVWVGDGFATVNEVVLDGHLHLAPYIRVIPVDLAVFRELFLELGIKEFLNPTDYANILYRMAMRKGNTPLDVQELRTAALVVQHLAETQFQGLQVQIYLPDVSSTLLPSSDLVFNDAPWLFDIGENAFGDTSNVVMNSMRNVHNFVHGNISNDVAEKLGVRSLRRLLLAESSDSMNLSLSGVAEAFGQHEALTTRLKHIVEMYADGPGILFELVQNAEDAQASEVVFLLDKTQYGISSILSPEMAEWQGPALYCFNDSVFSSQDLYAISRIGQDSKLEKPFAIGRFGLGFNCVYHFTDIPGFVSGENIVIFDPHACYLPGISPTHPGLRQSFPGTLFRFPLRGESAASRSQIKKEKYAPEDVELLFSSFSEVVSETLLFLRNVKKITLFVKDGSGHEMQLIHRVSRHNISGLVKEPHPLHSMLNFIHGNRRSRMDRDQFLHKLDMTLDRDLPWDCQKVAVVEQSSFGYVSHFWIIANLKDVRELSNALITEGEFNGIAALENQPLAEAMQDRKKIEGRAFCFLPLPINTGLPVHVNAYFELSSNRRDIWFGNDMAGGGRVRSEWNTCLLEDVIAPAYGHLLAVLAEQIGLGDLFYSFWPTATGVEPWTSMVWRLYKSIADLGLHVLYTKARGGQWISTRQAIFPDFTFPKAVELAEALSEAGMPMVLVSKQIVDRFMEACPSLHFLNPHLLRTLLIRRKRGFKNKEAVILTLEYCLSDLKGAAISDKLQGLPLVPLANGSFTTFNKRGEGERIFIVSQKEFDLLKNSVPHLLIDCCIPDGIFTKLHDIAHSGLSNLYVFTCYSLVELFPRLLPTEWQHAKQVSWTPGHQGQPSLEWIGLLWSYLKVSCMDLSMFTKWPILPAGDGCLLKLVENSNVIRDDGWSENMYTLLQKLGCFLLRSDLPVDHPQLKNFVQDATASGVLNAVQAVAGQLQNIKGLFVNASVGELHELRSFIFQSKWFSGNQMTSSQIDMIKLLPIFESYKSRELTSVADPTKWLKPEGIHEDLLNENFIWTKSEKERSILGCYIGIKEPTKAEFYKEHVLERMPEFLSQPSILSSILLDVKFLNEEDAAFKSALSETRFVLAANGSWHHPSRLYDPRVRGLQNLLHKEVFFPSDKFQDAEILESLASLGLRKNLGFTALIDSARSVSMLHDSGSINALIYGKRLLVYLNALGLKLSNAHIEEVNHGVDNIMSSIDCGSHDGDSQSKSHEERDKEVFSFLSNFDHDRSEDEFWTQIKAIAWCPVYVTAPHKELPWSISGDCIAPPNITRPKSQMWIVSSKMRILDGDCCSDYLQQKLGWMDLPNIRVLSTQLIELSKLYNKLKLQFEQEPPIDSVLGREIPSIYSKLQKFIGTNDFKVVKEDLDGVPWVYIGDNFVSTKALAFDSPVKYHPYLYVVPSELSEFRALLSELGVKLTFDAMDYLHVLQCLQCDLNGETISAEQLNFVHRVLEAFADCYADKQVPDLSLNSLLIPDSSGVLMHASNLVYNDAPWMNNNNPTTKHFVHSSISDDLANRLGVQSLRSLSLVDDDMMKDLPCMDYARICELLALYGDSDFVLFDLLELADLCNAKKLRLIYDKREHPRQSLLQQNLGDFQGSALTVVLEGTTLSREEICGLQLPPPWKIRGNAINYGLGLVSSYFLCDLLTIVSGGYFYIFDPLGLAFVAPSNTGSSAKLFSLTGNKTSVSMPAIATGGCSSTVTKPKLVTSNCKVSLLTWEDGNLHPTLNYAVSIDQSFAILRNPFSEKKWRKFQLSRLFTSSNAAIKMHVIDVCVIQGGSSLIDKWLVVLCLGSGQTRNMALDRRYLAYNLTPVAGVAAHISQNGQPISAHASSCILSPLPLSGTINMPVTALGCFLVCHNGGRYLFNCPHEMTLPELQLDARNQLIDAWNKELMLCIRDSYVEMVLEFQKLRKDPLNSTIESNSARAVSSVIQAYGDRIYSFWPRSKQQSTSCNELSTAVEHSSSIKATVADWESLIEQVIRPFYVRLVDLPVWQLYRGNVVKADEGMFLSQSDSGEGDNWPPTSVCSFIKEHYPVFSVPWELVREIQAVGIKVREIKPKMVRDLLKASSSVPLRSIETYIEVLEYCVSDIQLQKLSDLTSIPGSGAINMQVENGHMSTNMAPSSSCTDMTRSHHTLSQSSGTSGGDALDLMTYFGKALYDLGRGVVEDVGRAGGPLAHKANTAGSSIYMDLPSIVADLKGMPFPSATKCLTRLGTTELWIGSEEQQLLMRPLADNFIHPQCLEKPSLAAFLSDKTVHQFLKLKKFSPHLLSSHLRHLFNERWVNRVMNTGKTPWVSWDNMAELPGDAPTPEWIRLFWKTFTASNGELSLVADWPLIPVFLDNPVLCRVKEHHLVFVPPIIDPTLLSGVAALNRETDGLLNTSDNDIAESELKKLYHAAFELTKSRYPWLFALLEKKWRKFQLSRLFTSSNAAIKMHVIDVCVIQGGSSLIDKWLVVLCLGSGQTRNMALDRRYLAYNLTPVAGVAAHISQNGQPISAHASSCILSPLPLSGTINMPVTALGCFLVCHNGGRYLFNCPHEMTLPELQLDARNQLIDAWNKELMLCIRDSYVEMVLEFQKLRKDPLNSTIESNSARAVSSVIQAYGDRIYSFWPRSKQQSTSCNELSTAVEHSSSIKATVADWESLIEQVIRPFYVRLVDLPVWQLYRGNVVKADEGMFLSQSDSGEGDNWPPTSVCSFIKEHYPVFSVPWELVREIQAVGIKVREIKPKMVRDLLKASSSVPLRSIETYIEVLEYCVSDIQLQKLSDLTSIPGSGAINMQVENGHMSTNMAPSSSCTDMTRSHHTLSQSSGTSGGDALDLMTYFGKALYDLGRGVVEDVGRAGGPLAHKANTAGSSIYMDLPSIVADLKGMPFPSATKCLTRLGTTELWIGSEEQQLLMRPLADNFIHPQCLEKPSLAAFLSDKTVHQFLKLKKFSPHLLSSHLRHLFNERWVNRVMNTGKTPWVSWDNMAELPGDAPTPEWIRLFWKTFTASNGELSLVADWPLIPVFLDNPVLCRVKEHHLVFVPPIIDPTLLSGVAALNRETDGLLNTSDNDIAESELKKLYHAAFELTKSRYPWLFALLGQFKIPLYDISFLDCDIPCNFFPASVQTLGQVIVSKFLAAKNAGYFSMPLNLSNEDCDRLFTLFASDFRSVSGCVYKREELDVLRELPIYKTVVGTYTRLSGLDQCIVSPTSFFHPCDERCLSNSIDASPFYHTIGVSELSDQEVLVRFALPRFERKTSGEQEEILLYLYTNWKDLQLDSTVLSTLKETNFVHSANEICTELFKPRELLDPYDSLLMSVFSGERDKFPGERFTTDGWLRILKKTGLRTSSQADVIVECAKKVETLGSLAMEHIEDPDDFEEEFSSTRNEIPFEIWSLAESVVDSIFTNFASLYDNAFCEMLGKIAFVPAEKGFPSVGGKKGGKRVLSSYREAILLKDWPLAWSSAPILAKQNVVPPEYSWGAFRLRSPPAFSTVLKHLRVVGRDNGEDTLAHWPTSLGMITVEDAFLEILKYLDKVWGTFSSSDIAELQKMAFVPVANGTRLVSVKSLFVHLTINLSPFAFELPSLYLPYVRILKEIGLQEVLTISYARDFLLSIQKACGYQRLNPNELRAVMEILNFICFGATAISDVPDWITDAIVPDDGCRLVLARSCVYVDPYGAQFLGNIDTSRLRFAHPELPDAICMALGIKKLYDIVVEELDEEHQLQVVHQIGNVPVNKIIDKLLSKSLHDAVCVLINSITNHLPSFEGLSLLQIQSSLEHMAKRLQFVQSIYTRFCLLPKLLDITRVMKGYPVPEWEGSAKNRTIYFVDKSRTRILVADPPSFLTIYDVVAIVASQVLGAPAILPIGPLFACPDGSEKAVLKVLRLGSEIGVINHEGRNKILVGKELLPQDALQVQFLPLRPFYTGEIVAWKTGRDGEKLRYGRVPEDVRPSAGQALYRFPVETAPGETQVLLSTQVFSFRSVSVADASSLSSLPGSGEGLPENKMLHGQASKDAGRRKAANELSKELPYGKVSAAELVQAVHGMLSAAGINMDAEKQTLLQTTLDLQEQLKESQVALLVEQPNSLKNICDIREEVIISHHSLCAEV</sequence>
<organism evidence="3 4">
    <name type="scientific">Cocos nucifera</name>
    <name type="common">Coconut palm</name>
    <dbReference type="NCBI Taxonomy" id="13894"/>
    <lineage>
        <taxon>Eukaryota</taxon>
        <taxon>Viridiplantae</taxon>
        <taxon>Streptophyta</taxon>
        <taxon>Embryophyta</taxon>
        <taxon>Tracheophyta</taxon>
        <taxon>Spermatophyta</taxon>
        <taxon>Magnoliopsida</taxon>
        <taxon>Liliopsida</taxon>
        <taxon>Arecaceae</taxon>
        <taxon>Arecoideae</taxon>
        <taxon>Cocoseae</taxon>
        <taxon>Attaleinae</taxon>
        <taxon>Cocos</taxon>
    </lineage>
</organism>
<dbReference type="OrthoDB" id="1262810at2759"/>
<dbReference type="NCBIfam" id="NF047352">
    <property type="entry name" value="P_loop_sacsin"/>
    <property type="match status" value="2"/>
</dbReference>
<dbReference type="SUPFAM" id="SSF55874">
    <property type="entry name" value="ATPase domain of HSP90 chaperone/DNA topoisomerase II/histidine kinase"/>
    <property type="match status" value="2"/>
</dbReference>
<evidence type="ECO:0000313" key="4">
    <source>
        <dbReference type="Proteomes" id="UP000797356"/>
    </source>
</evidence>
<dbReference type="Proteomes" id="UP000797356">
    <property type="component" value="Chromosome 9"/>
</dbReference>
<dbReference type="PANTHER" id="PTHR15600">
    <property type="entry name" value="SACSIN"/>
    <property type="match status" value="1"/>
</dbReference>
<comment type="caution">
    <text evidence="3">The sequence shown here is derived from an EMBL/GenBank/DDBJ whole genome shotgun (WGS) entry which is preliminary data.</text>
</comment>
<gene>
    <name evidence="3" type="ORF">COCNU_09G006590</name>
</gene>
<feature type="domain" description="Sacsin/Nov" evidence="2">
    <location>
        <begin position="2744"/>
        <end position="2864"/>
    </location>
</feature>
<feature type="region of interest" description="Disordered" evidence="1">
    <location>
        <begin position="3991"/>
        <end position="4014"/>
    </location>
</feature>
<dbReference type="PANTHER" id="PTHR15600:SF42">
    <property type="entry name" value="SACSIN"/>
    <property type="match status" value="1"/>
</dbReference>
<protein>
    <recommendedName>
        <fullName evidence="2">Sacsin/Nov domain-containing protein</fullName>
    </recommendedName>
</protein>
<dbReference type="InterPro" id="IPR052972">
    <property type="entry name" value="Sacsin_chaperone_reg"/>
</dbReference>
<feature type="region of interest" description="Disordered" evidence="1">
    <location>
        <begin position="3322"/>
        <end position="3345"/>
    </location>
</feature>
<feature type="region of interest" description="Disordered" evidence="1">
    <location>
        <begin position="5172"/>
        <end position="5200"/>
    </location>
</feature>